<dbReference type="InterPro" id="IPR051561">
    <property type="entry name" value="FRAS1_ECM"/>
</dbReference>
<dbReference type="PANTHER" id="PTHR45739">
    <property type="entry name" value="MATRIX PROTEIN, PUTATIVE-RELATED"/>
    <property type="match status" value="1"/>
</dbReference>
<protein>
    <submittedName>
        <fullName evidence="6">Extracellular matrix protein FRAS1-like</fullName>
    </submittedName>
</protein>
<dbReference type="InterPro" id="IPR006212">
    <property type="entry name" value="Furin_repeat"/>
</dbReference>
<feature type="repeat" description="CSPG" evidence="4">
    <location>
        <begin position="128"/>
        <end position="220"/>
    </location>
</feature>
<evidence type="ECO:0000256" key="4">
    <source>
        <dbReference type="PROSITE-ProRule" id="PRU01201"/>
    </source>
</evidence>
<gene>
    <name evidence="6" type="primary">LOC106555414</name>
</gene>
<sequence>MEGYFLQQGACVEHCLPAFYRESETCKRCDDDNCLQCDGPGKCVRCQAPFLLLDSQCVLSCGKRYYGDHGGQICLACPEGCLECDNSTGCRVCNSTTFLQEGLCVADCGRGVYHDPRNRQCKSSGPLAPGFNAKSLLLVGIGGLKLLDGSLLEVENLESYGEDLLFRVAALPTNGRLVVLAEGKEREQDHFSWEDVKEERVFFIHDKMKSRNGQFFLTLSYQEFTSEPVMFTVRAFSTQPPYVLKNEVLVVSKGDAGTITSPFSQD</sequence>
<organism evidence="5 6">
    <name type="scientific">Thamnophis sirtalis</name>
    <dbReference type="NCBI Taxonomy" id="35019"/>
    <lineage>
        <taxon>Eukaryota</taxon>
        <taxon>Metazoa</taxon>
        <taxon>Chordata</taxon>
        <taxon>Craniata</taxon>
        <taxon>Vertebrata</taxon>
        <taxon>Euteleostomi</taxon>
        <taxon>Lepidosauria</taxon>
        <taxon>Squamata</taxon>
        <taxon>Bifurcata</taxon>
        <taxon>Unidentata</taxon>
        <taxon>Episquamata</taxon>
        <taxon>Toxicofera</taxon>
        <taxon>Serpentes</taxon>
        <taxon>Colubroidea</taxon>
        <taxon>Colubridae</taxon>
        <taxon>Natricinae</taxon>
        <taxon>Thamnophis</taxon>
    </lineage>
</organism>
<dbReference type="SMART" id="SM00261">
    <property type="entry name" value="FU"/>
    <property type="match status" value="2"/>
</dbReference>
<dbReference type="CDD" id="cd00064">
    <property type="entry name" value="FU"/>
    <property type="match status" value="1"/>
</dbReference>
<dbReference type="AlphaFoldDB" id="A0A6I9YYG3"/>
<keyword evidence="3" id="KW-0325">Glycoprotein</keyword>
<keyword evidence="5" id="KW-1185">Reference proteome</keyword>
<keyword evidence="1" id="KW-0732">Signal</keyword>
<dbReference type="InterPro" id="IPR039005">
    <property type="entry name" value="CSPG_rpt"/>
</dbReference>
<feature type="non-terminal residue" evidence="6">
    <location>
        <position position="266"/>
    </location>
</feature>
<dbReference type="RefSeq" id="XP_013929733.1">
    <property type="nucleotide sequence ID" value="XM_014074258.1"/>
</dbReference>
<dbReference type="GeneID" id="106555414"/>
<dbReference type="GO" id="GO:0009653">
    <property type="term" value="P:anatomical structure morphogenesis"/>
    <property type="evidence" value="ECO:0007669"/>
    <property type="project" value="TreeGrafter"/>
</dbReference>
<dbReference type="Proteomes" id="UP000504617">
    <property type="component" value="Unplaced"/>
</dbReference>
<evidence type="ECO:0000256" key="2">
    <source>
        <dbReference type="ARBA" id="ARBA00022737"/>
    </source>
</evidence>
<dbReference type="Gene3D" id="2.10.220.10">
    <property type="entry name" value="Hormone Receptor, Insulin-like Growth Factor Receptor 1, Chain A, domain 2"/>
    <property type="match status" value="2"/>
</dbReference>
<dbReference type="InterPro" id="IPR009030">
    <property type="entry name" value="Growth_fac_rcpt_cys_sf"/>
</dbReference>
<reference evidence="6" key="1">
    <citation type="submission" date="2025-08" db="UniProtKB">
        <authorList>
            <consortium name="RefSeq"/>
        </authorList>
    </citation>
    <scope>IDENTIFICATION</scope>
</reference>
<name>A0A6I9YYG3_9SAUR</name>
<dbReference type="SUPFAM" id="SSF57184">
    <property type="entry name" value="Growth factor receptor domain"/>
    <property type="match status" value="1"/>
</dbReference>
<evidence type="ECO:0000256" key="3">
    <source>
        <dbReference type="ARBA" id="ARBA00023180"/>
    </source>
</evidence>
<keyword evidence="2" id="KW-0677">Repeat</keyword>
<dbReference type="KEGG" id="tsr:106555414"/>
<dbReference type="PANTHER" id="PTHR45739:SF1">
    <property type="entry name" value="EXTRACELLULAR MATRIX ORGANIZING PROTEIN FRAS1"/>
    <property type="match status" value="1"/>
</dbReference>
<accession>A0A6I9YYG3</accession>
<dbReference type="Pfam" id="PF16184">
    <property type="entry name" value="Cadherin_3"/>
    <property type="match status" value="1"/>
</dbReference>
<evidence type="ECO:0000256" key="1">
    <source>
        <dbReference type="ARBA" id="ARBA00022729"/>
    </source>
</evidence>
<evidence type="ECO:0000313" key="6">
    <source>
        <dbReference type="RefSeq" id="XP_013929733.1"/>
    </source>
</evidence>
<dbReference type="OrthoDB" id="430044at2759"/>
<dbReference type="PROSITE" id="PS51854">
    <property type="entry name" value="CSPG"/>
    <property type="match status" value="1"/>
</dbReference>
<evidence type="ECO:0000313" key="5">
    <source>
        <dbReference type="Proteomes" id="UP000504617"/>
    </source>
</evidence>
<proteinExistence type="predicted"/>